<dbReference type="InterPro" id="IPR018766">
    <property type="entry name" value="Zinicin_2"/>
</dbReference>
<dbReference type="PANTHER" id="PTHR39420">
    <property type="match status" value="1"/>
</dbReference>
<dbReference type="InterPro" id="IPR042271">
    <property type="entry name" value="Zinicin_2_N"/>
</dbReference>
<evidence type="ECO:0000313" key="2">
    <source>
        <dbReference type="Proteomes" id="UP000307000"/>
    </source>
</evidence>
<dbReference type="PANTHER" id="PTHR39420:SF1">
    <property type="entry name" value="HYDROLASE"/>
    <property type="match status" value="1"/>
</dbReference>
<protein>
    <recommendedName>
        <fullName evidence="3">Coenzyme F420 biosynthesis-associated protein</fullName>
    </recommendedName>
</protein>
<keyword evidence="2" id="KW-1185">Reference proteome</keyword>
<gene>
    <name evidence="1" type="ORF">GcLGCM259_0081</name>
</gene>
<name>A0A5B7WRI4_9MICC</name>
<proteinExistence type="predicted"/>
<sequence>MNQWIDWEVALSTAKALTPAGPALDQAQAARIVAELRQAAELGLRKAEAISGLGSTKPAQVLVVDRAGWAKAVSQNFAAMMPELPSTPPSVPVIAGAELGAVLSILSTRVLGQFDPYSGSRLLLNAPTITQIRGEMNLNAADFYLWVATHEQTHRLQFEVATWVPEVMRETLAAIFTGSGGKTRSMAEIGQRVKSLRSEVGELTTIMSVLEGHAMAVMNDVHDIPSIKTIRQRFAARGQNRGVIATWVGKLLGMDAKARQYERGEKFVRHIVGQIGYDGFNRIFESRQAFPTASELDHPQQWLARMA</sequence>
<dbReference type="KEGG" id="gcr:GcLGCM259_0081"/>
<organism evidence="1 2">
    <name type="scientific">Glutamicibacter creatinolyticus</name>
    <dbReference type="NCBI Taxonomy" id="162496"/>
    <lineage>
        <taxon>Bacteria</taxon>
        <taxon>Bacillati</taxon>
        <taxon>Actinomycetota</taxon>
        <taxon>Actinomycetes</taxon>
        <taxon>Micrococcales</taxon>
        <taxon>Micrococcaceae</taxon>
        <taxon>Glutamicibacter</taxon>
    </lineage>
</organism>
<dbReference type="SUPFAM" id="SSF55486">
    <property type="entry name" value="Metalloproteases ('zincins'), catalytic domain"/>
    <property type="match status" value="1"/>
</dbReference>
<accession>A0A5B7WRI4</accession>
<reference evidence="1 2" key="1">
    <citation type="submission" date="2018-12" db="EMBL/GenBank/DDBJ databases">
        <title>Complete Genome Sequence of Glutamicibacter creatinolyticus strain LGCM259,isolated from an abscess of a 12-year-old mare in Italy.</title>
        <authorList>
            <person name="Santos R.G."/>
            <person name="Silva A.L."/>
            <person name="Seyffert N."/>
            <person name="Castro T.L.P."/>
            <person name="Attili A.R."/>
            <person name="Rifici C."/>
            <person name="Mazzullo G."/>
            <person name="Brenig B."/>
            <person name="Venanzi F."/>
            <person name="Azevedo V."/>
        </authorList>
    </citation>
    <scope>NUCLEOTIDE SEQUENCE [LARGE SCALE GENOMIC DNA]</scope>
    <source>
        <strain evidence="1 2">LGCM 259</strain>
    </source>
</reference>
<dbReference type="AlphaFoldDB" id="A0A5B7WRI4"/>
<evidence type="ECO:0000313" key="1">
    <source>
        <dbReference type="EMBL" id="QCY45874.1"/>
    </source>
</evidence>
<dbReference type="RefSeq" id="WP_138925407.1">
    <property type="nucleotide sequence ID" value="NZ_CP034412.1"/>
</dbReference>
<dbReference type="Proteomes" id="UP000307000">
    <property type="component" value="Chromosome"/>
</dbReference>
<dbReference type="Gene3D" id="1.20.150.30">
    <property type="entry name" value="Zincin-like metallopeptidase, N-terminal domain"/>
    <property type="match status" value="1"/>
</dbReference>
<evidence type="ECO:0008006" key="3">
    <source>
        <dbReference type="Google" id="ProtNLM"/>
    </source>
</evidence>
<dbReference type="Pfam" id="PF10103">
    <property type="entry name" value="Zincin_2"/>
    <property type="match status" value="1"/>
</dbReference>
<dbReference type="EMBL" id="CP034412">
    <property type="protein sequence ID" value="QCY45874.1"/>
    <property type="molecule type" value="Genomic_DNA"/>
</dbReference>